<dbReference type="InterPro" id="IPR020904">
    <property type="entry name" value="Sc_DH/Rdtase_CS"/>
</dbReference>
<dbReference type="RefSeq" id="WP_184901059.1">
    <property type="nucleotide sequence ID" value="NZ_JACHMX010000001.1"/>
</dbReference>
<evidence type="ECO:0000256" key="3">
    <source>
        <dbReference type="RuleBase" id="RU000363"/>
    </source>
</evidence>
<evidence type="ECO:0000313" key="4">
    <source>
        <dbReference type="EMBL" id="MBB5855974.1"/>
    </source>
</evidence>
<dbReference type="SUPFAM" id="SSF51735">
    <property type="entry name" value="NAD(P)-binding Rossmann-fold domains"/>
    <property type="match status" value="1"/>
</dbReference>
<dbReference type="PANTHER" id="PTHR43669:SF12">
    <property type="entry name" value="BLR5618 PROTEIN"/>
    <property type="match status" value="1"/>
</dbReference>
<accession>A0A841BBT8</accession>
<dbReference type="PRINTS" id="PR00081">
    <property type="entry name" value="GDHRDH"/>
</dbReference>
<evidence type="ECO:0000313" key="5">
    <source>
        <dbReference type="Proteomes" id="UP000580861"/>
    </source>
</evidence>
<dbReference type="InterPro" id="IPR036291">
    <property type="entry name" value="NAD(P)-bd_dom_sf"/>
</dbReference>
<sequence>MGNGKTAVVTGAGSGLGREISRALLGAGYRVALAGRRADALAETAGGDAKALPVPTDVADPDSVAALFETVRAEWGRLDLLVNNAGVSVGGTVDELSFADWKRAVDTNLTGMFLCAQQAVRLMKAQDPRGGRIVNNGSISAHAPRPASVAYTATKHAVTGLTKSISLDGRAWNVACGQIDIGNAATEMTLRMADGIPQADGGVKAEPTFDSRHVADAVLYMAGLPLDANVQFLTITATTMPYIGRG</sequence>
<evidence type="ECO:0000256" key="1">
    <source>
        <dbReference type="ARBA" id="ARBA00006484"/>
    </source>
</evidence>
<organism evidence="4 5">
    <name type="scientific">Amycolatopsis umgeniensis</name>
    <dbReference type="NCBI Taxonomy" id="336628"/>
    <lineage>
        <taxon>Bacteria</taxon>
        <taxon>Bacillati</taxon>
        <taxon>Actinomycetota</taxon>
        <taxon>Actinomycetes</taxon>
        <taxon>Pseudonocardiales</taxon>
        <taxon>Pseudonocardiaceae</taxon>
        <taxon>Amycolatopsis</taxon>
    </lineage>
</organism>
<dbReference type="FunFam" id="3.40.50.720:FF:000084">
    <property type="entry name" value="Short-chain dehydrogenase reductase"/>
    <property type="match status" value="1"/>
</dbReference>
<dbReference type="EMBL" id="JACHMX010000001">
    <property type="protein sequence ID" value="MBB5855974.1"/>
    <property type="molecule type" value="Genomic_DNA"/>
</dbReference>
<dbReference type="CDD" id="cd05233">
    <property type="entry name" value="SDR_c"/>
    <property type="match status" value="1"/>
</dbReference>
<proteinExistence type="inferred from homology"/>
<keyword evidence="5" id="KW-1185">Reference proteome</keyword>
<dbReference type="Pfam" id="PF00106">
    <property type="entry name" value="adh_short"/>
    <property type="match status" value="1"/>
</dbReference>
<name>A0A841BBT8_9PSEU</name>
<dbReference type="PROSITE" id="PS00061">
    <property type="entry name" value="ADH_SHORT"/>
    <property type="match status" value="1"/>
</dbReference>
<comment type="similarity">
    <text evidence="1 3">Belongs to the short-chain dehydrogenases/reductases (SDR) family.</text>
</comment>
<dbReference type="Proteomes" id="UP000580861">
    <property type="component" value="Unassembled WGS sequence"/>
</dbReference>
<protein>
    <submittedName>
        <fullName evidence="4">NADP-dependent 3-hydroxy acid dehydrogenase YdfG</fullName>
    </submittedName>
</protein>
<dbReference type="InterPro" id="IPR002347">
    <property type="entry name" value="SDR_fam"/>
</dbReference>
<dbReference type="Gene3D" id="3.40.50.720">
    <property type="entry name" value="NAD(P)-binding Rossmann-like Domain"/>
    <property type="match status" value="1"/>
</dbReference>
<gene>
    <name evidence="4" type="ORF">HDA45_006061</name>
</gene>
<dbReference type="PRINTS" id="PR00080">
    <property type="entry name" value="SDRFAMILY"/>
</dbReference>
<reference evidence="4 5" key="1">
    <citation type="submission" date="2020-08" db="EMBL/GenBank/DDBJ databases">
        <title>Sequencing the genomes of 1000 actinobacteria strains.</title>
        <authorList>
            <person name="Klenk H.-P."/>
        </authorList>
    </citation>
    <scope>NUCLEOTIDE SEQUENCE [LARGE SCALE GENOMIC DNA]</scope>
    <source>
        <strain evidence="4 5">DSM 45272</strain>
    </source>
</reference>
<dbReference type="PANTHER" id="PTHR43669">
    <property type="entry name" value="5-KETO-D-GLUCONATE 5-REDUCTASE"/>
    <property type="match status" value="1"/>
</dbReference>
<keyword evidence="2" id="KW-0560">Oxidoreductase</keyword>
<dbReference type="AlphaFoldDB" id="A0A841BBT8"/>
<dbReference type="GO" id="GO:0016491">
    <property type="term" value="F:oxidoreductase activity"/>
    <property type="evidence" value="ECO:0007669"/>
    <property type="project" value="UniProtKB-KW"/>
</dbReference>
<evidence type="ECO:0000256" key="2">
    <source>
        <dbReference type="ARBA" id="ARBA00023002"/>
    </source>
</evidence>
<comment type="caution">
    <text evidence="4">The sequence shown here is derived from an EMBL/GenBank/DDBJ whole genome shotgun (WGS) entry which is preliminary data.</text>
</comment>